<dbReference type="Pfam" id="PF04324">
    <property type="entry name" value="Fer2_BFD"/>
    <property type="match status" value="1"/>
</dbReference>
<dbReference type="Pfam" id="PF07866">
    <property type="entry name" value="DUF1653"/>
    <property type="match status" value="1"/>
</dbReference>
<evidence type="ECO:0000256" key="9">
    <source>
        <dbReference type="SAM" id="MobiDB-lite"/>
    </source>
</evidence>
<feature type="domain" description="DUF1653" evidence="11">
    <location>
        <begin position="114"/>
        <end position="178"/>
    </location>
</feature>
<evidence type="ECO:0000313" key="12">
    <source>
        <dbReference type="EMBL" id="MST59397.1"/>
    </source>
</evidence>
<feature type="domain" description="BFD-like [2Fe-2S]-binding" evidence="10">
    <location>
        <begin position="17"/>
        <end position="65"/>
    </location>
</feature>
<proteinExistence type="inferred from homology"/>
<keyword evidence="5" id="KW-0408">Iron</keyword>
<dbReference type="InterPro" id="IPR023387">
    <property type="entry name" value="DUF1653-like_dom"/>
</dbReference>
<comment type="similarity">
    <text evidence="8">Belongs to the Bfd family.</text>
</comment>
<evidence type="ECO:0000313" key="13">
    <source>
        <dbReference type="Proteomes" id="UP000434342"/>
    </source>
</evidence>
<feature type="region of interest" description="Disordered" evidence="9">
    <location>
        <begin position="75"/>
        <end position="106"/>
    </location>
</feature>
<gene>
    <name evidence="12" type="ORF">FYJ69_00520</name>
</gene>
<accession>A0A6N7X865</accession>
<dbReference type="GO" id="GO:0051537">
    <property type="term" value="F:2 iron, 2 sulfur cluster binding"/>
    <property type="evidence" value="ECO:0007669"/>
    <property type="project" value="UniProtKB-KW"/>
</dbReference>
<reference evidence="12 13" key="1">
    <citation type="submission" date="2019-08" db="EMBL/GenBank/DDBJ databases">
        <title>In-depth cultivation of the pig gut microbiome towards novel bacterial diversity and tailored functional studies.</title>
        <authorList>
            <person name="Wylensek D."/>
            <person name="Hitch T.C.A."/>
            <person name="Clavel T."/>
        </authorList>
    </citation>
    <scope>NUCLEOTIDE SEQUENCE [LARGE SCALE GENOMIC DNA]</scope>
    <source>
        <strain evidence="12 13">WB01_CNA04</strain>
    </source>
</reference>
<comment type="caution">
    <text evidence="12">The sequence shown here is derived from an EMBL/GenBank/DDBJ whole genome shotgun (WGS) entry which is preliminary data.</text>
</comment>
<keyword evidence="3" id="KW-0479">Metal-binding</keyword>
<evidence type="ECO:0000256" key="8">
    <source>
        <dbReference type="ARBA" id="ARBA00046332"/>
    </source>
</evidence>
<evidence type="ECO:0000256" key="5">
    <source>
        <dbReference type="ARBA" id="ARBA00023004"/>
    </source>
</evidence>
<evidence type="ECO:0000259" key="11">
    <source>
        <dbReference type="Pfam" id="PF07866"/>
    </source>
</evidence>
<evidence type="ECO:0000256" key="7">
    <source>
        <dbReference type="ARBA" id="ARBA00039386"/>
    </source>
</evidence>
<organism evidence="12 13">
    <name type="scientific">Parafannyhessea umbonata</name>
    <dbReference type="NCBI Taxonomy" id="604330"/>
    <lineage>
        <taxon>Bacteria</taxon>
        <taxon>Bacillati</taxon>
        <taxon>Actinomycetota</taxon>
        <taxon>Coriobacteriia</taxon>
        <taxon>Coriobacteriales</taxon>
        <taxon>Atopobiaceae</taxon>
        <taxon>Parafannyhessea</taxon>
    </lineage>
</organism>
<dbReference type="InterPro" id="IPR041854">
    <property type="entry name" value="BFD-like_2Fe2S-bd_dom_sf"/>
</dbReference>
<dbReference type="PANTHER" id="PTHR37424:SF1">
    <property type="entry name" value="BACTERIOFERRITIN-ASSOCIATED FERREDOXIN"/>
    <property type="match status" value="1"/>
</dbReference>
<dbReference type="Proteomes" id="UP000434342">
    <property type="component" value="Unassembled WGS sequence"/>
</dbReference>
<dbReference type="GO" id="GO:0046872">
    <property type="term" value="F:metal ion binding"/>
    <property type="evidence" value="ECO:0007669"/>
    <property type="project" value="UniProtKB-KW"/>
</dbReference>
<sequence length="188" mass="20446">MVRKRALTGGCMAGSKYVCPCRHVTEEDIRKAIADGATSLKQVRKATGAGSKCGKCKPAAKKLVKRLLAGQAEKDMAKAGATPGGSAATKAAAPFSPGARSAEEGDVRELRRGGVYRHFKGDYYLVEDVARHSETGEELVIYRKLYGDGSLWARPKELFLSAVDREKYPDAKQRYRFELQDIPSVAGH</sequence>
<evidence type="ECO:0000256" key="3">
    <source>
        <dbReference type="ARBA" id="ARBA00022723"/>
    </source>
</evidence>
<dbReference type="PANTHER" id="PTHR37424">
    <property type="entry name" value="BACTERIOFERRITIN-ASSOCIATED FERREDOXIN"/>
    <property type="match status" value="1"/>
</dbReference>
<evidence type="ECO:0000256" key="2">
    <source>
        <dbReference type="ARBA" id="ARBA00022714"/>
    </source>
</evidence>
<evidence type="ECO:0000256" key="4">
    <source>
        <dbReference type="ARBA" id="ARBA00022982"/>
    </source>
</evidence>
<dbReference type="InterPro" id="IPR037135">
    <property type="entry name" value="DUF1653-like_dom_sf"/>
</dbReference>
<evidence type="ECO:0000256" key="6">
    <source>
        <dbReference type="ARBA" id="ARBA00023014"/>
    </source>
</evidence>
<keyword evidence="1" id="KW-0813">Transport</keyword>
<protein>
    <recommendedName>
        <fullName evidence="7">Bacterioferritin-associated ferredoxin</fullName>
    </recommendedName>
</protein>
<dbReference type="EMBL" id="VUND01000001">
    <property type="protein sequence ID" value="MST59397.1"/>
    <property type="molecule type" value="Genomic_DNA"/>
</dbReference>
<dbReference type="Gene3D" id="2.30.30.320">
    <property type="entry name" value="DUF1653-like domain"/>
    <property type="match status" value="1"/>
</dbReference>
<evidence type="ECO:0000256" key="1">
    <source>
        <dbReference type="ARBA" id="ARBA00022448"/>
    </source>
</evidence>
<evidence type="ECO:0000259" key="10">
    <source>
        <dbReference type="Pfam" id="PF04324"/>
    </source>
</evidence>
<dbReference type="Gene3D" id="1.10.10.1100">
    <property type="entry name" value="BFD-like [2Fe-2S]-binding domain"/>
    <property type="match status" value="1"/>
</dbReference>
<keyword evidence="6" id="KW-0411">Iron-sulfur</keyword>
<dbReference type="AlphaFoldDB" id="A0A6N7X865"/>
<dbReference type="InterPro" id="IPR052371">
    <property type="entry name" value="BFD-associated_ferredoxin"/>
</dbReference>
<name>A0A6N7X865_9ACTN</name>
<keyword evidence="2" id="KW-0001">2Fe-2S</keyword>
<dbReference type="InterPro" id="IPR007419">
    <property type="entry name" value="BFD-like_2Fe2S-bd_dom"/>
</dbReference>
<keyword evidence="4" id="KW-0249">Electron transport</keyword>